<dbReference type="InterPro" id="IPR036324">
    <property type="entry name" value="Mn/Fe_SOD_N_sf"/>
</dbReference>
<evidence type="ECO:0000313" key="8">
    <source>
        <dbReference type="EMBL" id="MBS8121687.1"/>
    </source>
</evidence>
<proteinExistence type="inferred from homology"/>
<dbReference type="InterPro" id="IPR019832">
    <property type="entry name" value="Mn/Fe_SOD_C"/>
</dbReference>
<keyword evidence="3 5" id="KW-0479">Metal-binding</keyword>
<dbReference type="InterPro" id="IPR036314">
    <property type="entry name" value="SOD_C_sf"/>
</dbReference>
<dbReference type="RefSeq" id="WP_213348464.1">
    <property type="nucleotide sequence ID" value="NZ_JAEDAM010000009.1"/>
</dbReference>
<comment type="similarity">
    <text evidence="1 5">Belongs to the iron/manganese superoxide dismutase family.</text>
</comment>
<dbReference type="Proteomes" id="UP000680365">
    <property type="component" value="Unassembled WGS sequence"/>
</dbReference>
<protein>
    <recommendedName>
        <fullName evidence="2 5">Superoxide dismutase</fullName>
        <ecNumber evidence="2 5">1.15.1.1</ecNumber>
    </recommendedName>
</protein>
<dbReference type="GO" id="GO:0004784">
    <property type="term" value="F:superoxide dismutase activity"/>
    <property type="evidence" value="ECO:0007669"/>
    <property type="project" value="UniProtKB-EC"/>
</dbReference>
<dbReference type="Gene3D" id="1.10.287.990">
    <property type="entry name" value="Fe,Mn superoxide dismutase (SOD) domain"/>
    <property type="match status" value="1"/>
</dbReference>
<dbReference type="PRINTS" id="PR01703">
    <property type="entry name" value="MNSODISMTASE"/>
</dbReference>
<dbReference type="Gene3D" id="3.55.40.20">
    <property type="entry name" value="Iron/manganese superoxide dismutase, C-terminal domain"/>
    <property type="match status" value="1"/>
</dbReference>
<name>A0ABS5QKF5_9BACT</name>
<evidence type="ECO:0000313" key="9">
    <source>
        <dbReference type="Proteomes" id="UP000680365"/>
    </source>
</evidence>
<dbReference type="Pfam" id="PF00081">
    <property type="entry name" value="Sod_Fe_N"/>
    <property type="match status" value="1"/>
</dbReference>
<dbReference type="PIRSF" id="PIRSF000349">
    <property type="entry name" value="SODismutase"/>
    <property type="match status" value="1"/>
</dbReference>
<evidence type="ECO:0000256" key="1">
    <source>
        <dbReference type="ARBA" id="ARBA00008714"/>
    </source>
</evidence>
<feature type="domain" description="Manganese/iron superoxide dismutase C-terminal" evidence="7">
    <location>
        <begin position="92"/>
        <end position="197"/>
    </location>
</feature>
<evidence type="ECO:0000259" key="6">
    <source>
        <dbReference type="Pfam" id="PF00081"/>
    </source>
</evidence>
<dbReference type="PANTHER" id="PTHR43595:SF2">
    <property type="entry name" value="SMALL RIBOSOMAL SUBUNIT PROTEIN MS42"/>
    <property type="match status" value="1"/>
</dbReference>
<keyword evidence="4 5" id="KW-0560">Oxidoreductase</keyword>
<evidence type="ECO:0000256" key="3">
    <source>
        <dbReference type="ARBA" id="ARBA00022723"/>
    </source>
</evidence>
<organism evidence="8 9">
    <name type="scientific">Candidatus Vampirococcus lugosii</name>
    <dbReference type="NCBI Taxonomy" id="2789015"/>
    <lineage>
        <taxon>Bacteria</taxon>
        <taxon>Candidatus Absconditibacteriota</taxon>
        <taxon>Vampirococcus</taxon>
    </lineage>
</organism>
<dbReference type="EMBL" id="JAEDAM010000009">
    <property type="protein sequence ID" value="MBS8121687.1"/>
    <property type="molecule type" value="Genomic_DNA"/>
</dbReference>
<dbReference type="SUPFAM" id="SSF54719">
    <property type="entry name" value="Fe,Mn superoxide dismutase (SOD), C-terminal domain"/>
    <property type="match status" value="1"/>
</dbReference>
<dbReference type="InterPro" id="IPR019831">
    <property type="entry name" value="Mn/Fe_SOD_N"/>
</dbReference>
<evidence type="ECO:0000256" key="4">
    <source>
        <dbReference type="ARBA" id="ARBA00023002"/>
    </source>
</evidence>
<feature type="domain" description="Manganese/iron superoxide dismutase N-terminal" evidence="6">
    <location>
        <begin position="2"/>
        <end position="84"/>
    </location>
</feature>
<dbReference type="InterPro" id="IPR001189">
    <property type="entry name" value="Mn/Fe_SOD"/>
</dbReference>
<comment type="function">
    <text evidence="5">Destroys radicals which are normally produced within the cells and which are toxic to biological systems.</text>
</comment>
<comment type="catalytic activity">
    <reaction evidence="5">
        <text>2 superoxide + 2 H(+) = H2O2 + O2</text>
        <dbReference type="Rhea" id="RHEA:20696"/>
        <dbReference type="ChEBI" id="CHEBI:15378"/>
        <dbReference type="ChEBI" id="CHEBI:15379"/>
        <dbReference type="ChEBI" id="CHEBI:16240"/>
        <dbReference type="ChEBI" id="CHEBI:18421"/>
        <dbReference type="EC" id="1.15.1.1"/>
    </reaction>
</comment>
<dbReference type="EC" id="1.15.1.1" evidence="2 5"/>
<dbReference type="PANTHER" id="PTHR43595">
    <property type="entry name" value="37S RIBOSOMAL PROTEIN S26, MITOCHONDRIAL"/>
    <property type="match status" value="1"/>
</dbReference>
<accession>A0ABS5QKF5</accession>
<dbReference type="SUPFAM" id="SSF46609">
    <property type="entry name" value="Fe,Mn superoxide dismutase (SOD), N-terminal domain"/>
    <property type="match status" value="1"/>
</dbReference>
<evidence type="ECO:0000256" key="2">
    <source>
        <dbReference type="ARBA" id="ARBA00012682"/>
    </source>
</evidence>
<evidence type="ECO:0000256" key="5">
    <source>
        <dbReference type="RuleBase" id="RU000414"/>
    </source>
</evidence>
<reference evidence="8 9" key="1">
    <citation type="journal article" date="2021" name="Nat. Commun.">
        <title>Reductive evolution and unique predatory mode in the CPR bacterium Vampirococcus lugosii.</title>
        <authorList>
            <person name="Moreira D."/>
            <person name="Zivanovic Y."/>
            <person name="Lopez-Archilla A.I."/>
            <person name="Iniesto M."/>
            <person name="Lopez-Garcia P."/>
        </authorList>
    </citation>
    <scope>NUCLEOTIDE SEQUENCE [LARGE SCALE GENOMIC DNA]</scope>
    <source>
        <strain evidence="8">Chiprana</strain>
    </source>
</reference>
<sequence>MEFKLVDLEYGYDEFEPYIDKETMKIHHSKHHQTYVDKLNNSIKGTDAEGKSLEEIFENMSDFSDAIRNNGGGVYNHNIYWSSISPNGGGEPKGKLFEDIVNTFGSFDLFKSEMENAGLSQFGSGWAWLIVDKDGNLKITKTQNQDNPLMNILSSDNRGKPLFCIDVREHAYYLKYNNRRNDYLSNIWNIINWDKISDDYNN</sequence>
<comment type="caution">
    <text evidence="8">The sequence shown here is derived from an EMBL/GenBank/DDBJ whole genome shotgun (WGS) entry which is preliminary data.</text>
</comment>
<keyword evidence="9" id="KW-1185">Reference proteome</keyword>
<dbReference type="Pfam" id="PF02777">
    <property type="entry name" value="Sod_Fe_C"/>
    <property type="match status" value="1"/>
</dbReference>
<gene>
    <name evidence="8" type="ORF">VAMP_13n360</name>
</gene>
<evidence type="ECO:0000259" key="7">
    <source>
        <dbReference type="Pfam" id="PF02777"/>
    </source>
</evidence>